<feature type="region of interest" description="Disordered" evidence="1">
    <location>
        <begin position="1"/>
        <end position="28"/>
    </location>
</feature>
<dbReference type="InParanoid" id="A0A1Z5RCX9"/>
<gene>
    <name evidence="2" type="ORF">SORBI_3006G044866</name>
</gene>
<evidence type="ECO:0000256" key="1">
    <source>
        <dbReference type="SAM" id="MobiDB-lite"/>
    </source>
</evidence>
<feature type="compositionally biased region" description="Pro residues" evidence="1">
    <location>
        <begin position="227"/>
        <end position="243"/>
    </location>
</feature>
<dbReference type="Proteomes" id="UP000000768">
    <property type="component" value="Chromosome 6"/>
</dbReference>
<sequence length="409" mass="43595">MAASLRGCARCGSTSPRSLPRPAGCMPAPQNPASLYSLLLATDPASGSTAALPSRRHQEQCPAACEEEEWEGAPPGRVPHLGVRARPARRKKGRAPHLGVRTWPARRKKGRVPHLGVRARPARRKKGRVPHLGICTWRSSSAWAPVSSSLAPTRGIVAAAEECLALIGHPVPSVDSCSPPSPPWTSLTRSPPRIPSGVQRPPRLCGELSENRPVATSSSVRSYHLPTPSPSRLPPRVPPPPPLFLLDSRGGAPPPPPPPPLPTALTVGSAFLFTSDSSEPAPPALPPTSSSWFLHGRRGSSQTKARSAAAVQLARLWWIYAGPDLASSASDSHPRERTLLPALFDSGDCRGWIPRPRCRSPALALALALAAGAAAVSENGEERRESGQIKEVEKTCDNILLQFNQSFLY</sequence>
<keyword evidence="3" id="KW-1185">Reference proteome</keyword>
<reference evidence="3" key="2">
    <citation type="journal article" date="2018" name="Plant J.">
        <title>The Sorghum bicolor reference genome: improved assembly, gene annotations, a transcriptome atlas, and signatures of genome organization.</title>
        <authorList>
            <person name="McCormick R.F."/>
            <person name="Truong S.K."/>
            <person name="Sreedasyam A."/>
            <person name="Jenkins J."/>
            <person name="Shu S."/>
            <person name="Sims D."/>
            <person name="Kennedy M."/>
            <person name="Amirebrahimi M."/>
            <person name="Weers B.D."/>
            <person name="McKinley B."/>
            <person name="Mattison A."/>
            <person name="Morishige D.T."/>
            <person name="Grimwood J."/>
            <person name="Schmutz J."/>
            <person name="Mullet J.E."/>
        </authorList>
    </citation>
    <scope>NUCLEOTIDE SEQUENCE [LARGE SCALE GENOMIC DNA]</scope>
    <source>
        <strain evidence="3">cv. BTx623</strain>
    </source>
</reference>
<feature type="region of interest" description="Disordered" evidence="1">
    <location>
        <begin position="172"/>
        <end position="261"/>
    </location>
</feature>
<feature type="compositionally biased region" description="Pro residues" evidence="1">
    <location>
        <begin position="252"/>
        <end position="261"/>
    </location>
</feature>
<reference evidence="2 3" key="1">
    <citation type="journal article" date="2009" name="Nature">
        <title>The Sorghum bicolor genome and the diversification of grasses.</title>
        <authorList>
            <person name="Paterson A.H."/>
            <person name="Bowers J.E."/>
            <person name="Bruggmann R."/>
            <person name="Dubchak I."/>
            <person name="Grimwood J."/>
            <person name="Gundlach H."/>
            <person name="Haberer G."/>
            <person name="Hellsten U."/>
            <person name="Mitros T."/>
            <person name="Poliakov A."/>
            <person name="Schmutz J."/>
            <person name="Spannagl M."/>
            <person name="Tang H."/>
            <person name="Wang X."/>
            <person name="Wicker T."/>
            <person name="Bharti A.K."/>
            <person name="Chapman J."/>
            <person name="Feltus F.A."/>
            <person name="Gowik U."/>
            <person name="Grigoriev I.V."/>
            <person name="Lyons E."/>
            <person name="Maher C.A."/>
            <person name="Martis M."/>
            <person name="Narechania A."/>
            <person name="Otillar R.P."/>
            <person name="Penning B.W."/>
            <person name="Salamov A.A."/>
            <person name="Wang Y."/>
            <person name="Zhang L."/>
            <person name="Carpita N.C."/>
            <person name="Freeling M."/>
            <person name="Gingle A.R."/>
            <person name="Hash C.T."/>
            <person name="Keller B."/>
            <person name="Klein P."/>
            <person name="Kresovich S."/>
            <person name="McCann M.C."/>
            <person name="Ming R."/>
            <person name="Peterson D.G."/>
            <person name="Mehboob-ur-Rahman"/>
            <person name="Ware D."/>
            <person name="Westhoff P."/>
            <person name="Mayer K.F."/>
            <person name="Messing J."/>
            <person name="Rokhsar D.S."/>
        </authorList>
    </citation>
    <scope>NUCLEOTIDE SEQUENCE [LARGE SCALE GENOMIC DNA]</scope>
    <source>
        <strain evidence="3">cv. BTx623</strain>
    </source>
</reference>
<feature type="region of interest" description="Disordered" evidence="1">
    <location>
        <begin position="68"/>
        <end position="97"/>
    </location>
</feature>
<accession>A0A1Z5RCX9</accession>
<dbReference type="Gramene" id="OQU81341">
    <property type="protein sequence ID" value="OQU81341"/>
    <property type="gene ID" value="SORBI_3006G044866"/>
</dbReference>
<evidence type="ECO:0000313" key="2">
    <source>
        <dbReference type="EMBL" id="OQU81341.1"/>
    </source>
</evidence>
<organism evidence="2 3">
    <name type="scientific">Sorghum bicolor</name>
    <name type="common">Sorghum</name>
    <name type="synonym">Sorghum vulgare</name>
    <dbReference type="NCBI Taxonomy" id="4558"/>
    <lineage>
        <taxon>Eukaryota</taxon>
        <taxon>Viridiplantae</taxon>
        <taxon>Streptophyta</taxon>
        <taxon>Embryophyta</taxon>
        <taxon>Tracheophyta</taxon>
        <taxon>Spermatophyta</taxon>
        <taxon>Magnoliopsida</taxon>
        <taxon>Liliopsida</taxon>
        <taxon>Poales</taxon>
        <taxon>Poaceae</taxon>
        <taxon>PACMAD clade</taxon>
        <taxon>Panicoideae</taxon>
        <taxon>Andropogonodae</taxon>
        <taxon>Andropogoneae</taxon>
        <taxon>Sorghinae</taxon>
        <taxon>Sorghum</taxon>
    </lineage>
</organism>
<dbReference type="AlphaFoldDB" id="A0A1Z5RCX9"/>
<dbReference type="EMBL" id="CM000765">
    <property type="protein sequence ID" value="OQU81341.1"/>
    <property type="molecule type" value="Genomic_DNA"/>
</dbReference>
<evidence type="ECO:0000313" key="3">
    <source>
        <dbReference type="Proteomes" id="UP000000768"/>
    </source>
</evidence>
<protein>
    <submittedName>
        <fullName evidence="2">Uncharacterized protein</fullName>
    </submittedName>
</protein>
<name>A0A1Z5RCX9_SORBI</name>
<feature type="compositionally biased region" description="Basic residues" evidence="1">
    <location>
        <begin position="86"/>
        <end position="95"/>
    </location>
</feature>
<proteinExistence type="predicted"/>